<evidence type="ECO:0000313" key="4">
    <source>
        <dbReference type="EMBL" id="KAJ3662179.1"/>
    </source>
</evidence>
<dbReference type="Pfam" id="PF15938">
    <property type="entry name" value="DUF4750"/>
    <property type="match status" value="1"/>
</dbReference>
<sequence>MKVEILTSLSILFSIAAVCFLAFIGWYIVWTFVLSQFRFIRELFRSGSENSSVTELKTARSKTKRLRKE</sequence>
<dbReference type="Proteomes" id="UP001168821">
    <property type="component" value="Unassembled WGS sequence"/>
</dbReference>
<dbReference type="AlphaFoldDB" id="A0AA38IRU6"/>
<dbReference type="EMBL" id="JALNTZ010000002">
    <property type="protein sequence ID" value="KAJ3660109.1"/>
    <property type="molecule type" value="Genomic_DNA"/>
</dbReference>
<protein>
    <recommendedName>
        <fullName evidence="6">Small integral membrane protein 13</fullName>
    </recommendedName>
</protein>
<feature type="transmembrane region" description="Helical" evidence="2">
    <location>
        <begin position="12"/>
        <end position="35"/>
    </location>
</feature>
<keyword evidence="2" id="KW-1133">Transmembrane helix</keyword>
<accession>A0AA38IRU6</accession>
<evidence type="ECO:0000256" key="2">
    <source>
        <dbReference type="SAM" id="Phobius"/>
    </source>
</evidence>
<keyword evidence="2" id="KW-0472">Membrane</keyword>
<feature type="region of interest" description="Disordered" evidence="1">
    <location>
        <begin position="49"/>
        <end position="69"/>
    </location>
</feature>
<name>A0AA38IRU6_9CUCU</name>
<proteinExistence type="predicted"/>
<organism evidence="3 5">
    <name type="scientific">Zophobas morio</name>
    <dbReference type="NCBI Taxonomy" id="2755281"/>
    <lineage>
        <taxon>Eukaryota</taxon>
        <taxon>Metazoa</taxon>
        <taxon>Ecdysozoa</taxon>
        <taxon>Arthropoda</taxon>
        <taxon>Hexapoda</taxon>
        <taxon>Insecta</taxon>
        <taxon>Pterygota</taxon>
        <taxon>Neoptera</taxon>
        <taxon>Endopterygota</taxon>
        <taxon>Coleoptera</taxon>
        <taxon>Polyphaga</taxon>
        <taxon>Cucujiformia</taxon>
        <taxon>Tenebrionidae</taxon>
        <taxon>Zophobas</taxon>
    </lineage>
</organism>
<dbReference type="EMBL" id="JALNTZ010000002">
    <property type="protein sequence ID" value="KAJ3662179.1"/>
    <property type="molecule type" value="Genomic_DNA"/>
</dbReference>
<evidence type="ECO:0000256" key="1">
    <source>
        <dbReference type="SAM" id="MobiDB-lite"/>
    </source>
</evidence>
<feature type="compositionally biased region" description="Basic residues" evidence="1">
    <location>
        <begin position="59"/>
        <end position="69"/>
    </location>
</feature>
<dbReference type="PANTHER" id="PTHR36877:SF1">
    <property type="entry name" value="SMALL INTEGRAL MEMBRANE PROTEIN 13"/>
    <property type="match status" value="1"/>
</dbReference>
<evidence type="ECO:0008006" key="6">
    <source>
        <dbReference type="Google" id="ProtNLM"/>
    </source>
</evidence>
<dbReference type="InterPro" id="IPR031851">
    <property type="entry name" value="DUF4750"/>
</dbReference>
<evidence type="ECO:0000313" key="5">
    <source>
        <dbReference type="Proteomes" id="UP001168821"/>
    </source>
</evidence>
<keyword evidence="2" id="KW-0812">Transmembrane</keyword>
<comment type="caution">
    <text evidence="3">The sequence shown here is derived from an EMBL/GenBank/DDBJ whole genome shotgun (WGS) entry which is preliminary data.</text>
</comment>
<reference evidence="3" key="1">
    <citation type="journal article" date="2023" name="G3 (Bethesda)">
        <title>Whole genome assemblies of Zophobas morio and Tenebrio molitor.</title>
        <authorList>
            <person name="Kaur S."/>
            <person name="Stinson S.A."/>
            <person name="diCenzo G.C."/>
        </authorList>
    </citation>
    <scope>NUCLEOTIDE SEQUENCE</scope>
    <source>
        <strain evidence="3">QUZm001</strain>
    </source>
</reference>
<keyword evidence="5" id="KW-1185">Reference proteome</keyword>
<gene>
    <name evidence="3" type="ORF">Zmor_004579</name>
    <name evidence="4" type="ORF">Zmor_006535</name>
</gene>
<evidence type="ECO:0000313" key="3">
    <source>
        <dbReference type="EMBL" id="KAJ3660109.1"/>
    </source>
</evidence>
<dbReference type="PANTHER" id="PTHR36877">
    <property type="entry name" value="SMALL INTEGRAL MEMBRANE PROTEIN 13"/>
    <property type="match status" value="1"/>
</dbReference>